<proteinExistence type="predicted"/>
<name>A0ABT7DTV3_9NEIS</name>
<evidence type="ECO:0000313" key="1">
    <source>
        <dbReference type="EMBL" id="MDK2123495.1"/>
    </source>
</evidence>
<dbReference type="Pfam" id="PF06578">
    <property type="entry name" value="YscK"/>
    <property type="match status" value="1"/>
</dbReference>
<comment type="caution">
    <text evidence="1">The sequence shown here is derived from an EMBL/GenBank/DDBJ whole genome shotgun (WGS) entry which is preliminary data.</text>
</comment>
<dbReference type="EMBL" id="JARRAF010000005">
    <property type="protein sequence ID" value="MDK2123495.1"/>
    <property type="molecule type" value="Genomic_DNA"/>
</dbReference>
<organism evidence="1 2">
    <name type="scientific">Parachitinimonas caeni</name>
    <dbReference type="NCBI Taxonomy" id="3031301"/>
    <lineage>
        <taxon>Bacteria</taxon>
        <taxon>Pseudomonadati</taxon>
        <taxon>Pseudomonadota</taxon>
        <taxon>Betaproteobacteria</taxon>
        <taxon>Neisseriales</taxon>
        <taxon>Chitinibacteraceae</taxon>
        <taxon>Parachitinimonas</taxon>
    </lineage>
</organism>
<dbReference type="RefSeq" id="WP_284099795.1">
    <property type="nucleotide sequence ID" value="NZ_JARRAF010000005.1"/>
</dbReference>
<dbReference type="InterPro" id="IPR009510">
    <property type="entry name" value="T3SS_K"/>
</dbReference>
<gene>
    <name evidence="1" type="ORF">PZA18_05470</name>
</gene>
<dbReference type="Proteomes" id="UP001172778">
    <property type="component" value="Unassembled WGS sequence"/>
</dbReference>
<evidence type="ECO:0000313" key="2">
    <source>
        <dbReference type="Proteomes" id="UP001172778"/>
    </source>
</evidence>
<protein>
    <submittedName>
        <fullName evidence="1">SctK family type III secretion system sorting platform protein</fullName>
    </submittedName>
</protein>
<sequence>MAQTPSATGKAELQRWLARPALYPRYHELMFLPSRSLHASWYAQVFPEMVATWLQSGVELGLASHRWLSSYLIEQTARPGPEHPVDPLTLLPADRLQRWVARLGVLLVGRHIRQALSRADIEAHRNALGKELYEFTMGPALLLRDSDVPLRLIAAEDTRQMVDLAGINFFRWMLAEPDWLRIRLCFPKPLVDAAEALGEDSLPLGDDAVRLAWRLLRETDTQWYSLLAPMRA</sequence>
<accession>A0ABT7DTV3</accession>
<keyword evidence="2" id="KW-1185">Reference proteome</keyword>
<reference evidence="1" key="1">
    <citation type="submission" date="2023-03" db="EMBL/GenBank/DDBJ databases">
        <title>Chitinimonas shenzhenensis gen. nov., sp. nov., a novel member of family Burkholderiaceae isolated from activated sludge collected in Shen Zhen, China.</title>
        <authorList>
            <person name="Wang X."/>
        </authorList>
    </citation>
    <scope>NUCLEOTIDE SEQUENCE</scope>
    <source>
        <strain evidence="1">DQS-5</strain>
    </source>
</reference>